<reference evidence="1" key="1">
    <citation type="submission" date="2015-12" db="EMBL/GenBank/DDBJ databases">
        <title>Update maize B73 reference genome by single molecule sequencing technologies.</title>
        <authorList>
            <consortium name="Maize Genome Sequencing Project"/>
            <person name="Ware D."/>
        </authorList>
    </citation>
    <scope>NUCLEOTIDE SEQUENCE</scope>
    <source>
        <tissue evidence="1">Seedling</tissue>
    </source>
</reference>
<dbReference type="ExpressionAtlas" id="A0A1D6LIY3">
    <property type="expression patterns" value="baseline and differential"/>
</dbReference>
<organism evidence="1">
    <name type="scientific">Zea mays</name>
    <name type="common">Maize</name>
    <dbReference type="NCBI Taxonomy" id="4577"/>
    <lineage>
        <taxon>Eukaryota</taxon>
        <taxon>Viridiplantae</taxon>
        <taxon>Streptophyta</taxon>
        <taxon>Embryophyta</taxon>
        <taxon>Tracheophyta</taxon>
        <taxon>Spermatophyta</taxon>
        <taxon>Magnoliopsida</taxon>
        <taxon>Liliopsida</taxon>
        <taxon>Poales</taxon>
        <taxon>Poaceae</taxon>
        <taxon>PACMAD clade</taxon>
        <taxon>Panicoideae</taxon>
        <taxon>Andropogonodae</taxon>
        <taxon>Andropogoneae</taxon>
        <taxon>Tripsacinae</taxon>
        <taxon>Zea</taxon>
    </lineage>
</organism>
<sequence>MGNTLGFGVGVGLGLGLAVGAAALIQMIAKNISLPLRFSFIVPVARLIFSLFVVHSTEDIDELSAEELRDAMSYVMHNPMLIQVPVLGTTKTFWRLSEEATRISRKLSLILRNHHSACKYLEAPLQVSNVWIGSTGSVKLRGVSFTGSGFFRIERVRDDYKHLSRVLELLIMISGGDINKLPPDYKEFLSLLRRKNLTRDDEFLIVNNAALLPMKNRTEVFLMLHDRIVNFLGQKNRAKKKKILSNLPYKNNWLDTATANAKINQWVVNVQNEYKRTTIDLLRLNRNVRSHLHQYNHEDDIEEILYCEWPMLLIVMEKMLHLEGELQDTGIHNKFG</sequence>
<dbReference type="AlphaFoldDB" id="A0A1D6LIY3"/>
<proteinExistence type="predicted"/>
<protein>
    <submittedName>
        <fullName evidence="1">Uncharacterized protein</fullName>
    </submittedName>
</protein>
<dbReference type="FunCoup" id="A0A1D6LIY3">
    <property type="interactions" value="254"/>
</dbReference>
<accession>A0A1D6LIY3</accession>
<gene>
    <name evidence="1" type="ORF">ZEAMMB73_Zm00001d035829</name>
</gene>
<dbReference type="EMBL" id="CM000782">
    <property type="protein sequence ID" value="AQK79743.1"/>
    <property type="molecule type" value="Genomic_DNA"/>
</dbReference>
<dbReference type="PANTHER" id="PTHR35161:SF9">
    <property type="match status" value="1"/>
</dbReference>
<name>A0A1D6LIY3_MAIZE</name>
<dbReference type="IntAct" id="A0A1D6LIY3">
    <property type="interactions" value="1"/>
</dbReference>
<evidence type="ECO:0000313" key="1">
    <source>
        <dbReference type="EMBL" id="AQK79743.1"/>
    </source>
</evidence>
<dbReference type="InParanoid" id="A0A1D6LIY3"/>
<dbReference type="PANTHER" id="PTHR35161">
    <property type="entry name" value="OS02G0303100 PROTEIN"/>
    <property type="match status" value="1"/>
</dbReference>